<organism evidence="1 2">
    <name type="scientific">Albugo candida</name>
    <dbReference type="NCBI Taxonomy" id="65357"/>
    <lineage>
        <taxon>Eukaryota</taxon>
        <taxon>Sar</taxon>
        <taxon>Stramenopiles</taxon>
        <taxon>Oomycota</taxon>
        <taxon>Peronosporomycetes</taxon>
        <taxon>Albuginales</taxon>
        <taxon>Albuginaceae</taxon>
        <taxon>Albugo</taxon>
    </lineage>
</organism>
<sequence length="101" mass="11563">MQTAQTLTLDSVLFISCVYLLRGYFELLQIAGNRRPCFRHIKGSAIQTSTGIAIRRGVFLQIHRTLIQSLKCIFIRQSNETDFPPRFFHLAVFSLSPSIFV</sequence>
<dbReference type="AlphaFoldDB" id="A0A024FSU0"/>
<dbReference type="Proteomes" id="UP000053237">
    <property type="component" value="Unassembled WGS sequence"/>
</dbReference>
<comment type="caution">
    <text evidence="1">The sequence shown here is derived from an EMBL/GenBank/DDBJ whole genome shotgun (WGS) entry which is preliminary data.</text>
</comment>
<proteinExistence type="predicted"/>
<gene>
    <name evidence="1" type="ORF">BN9_057580</name>
</gene>
<dbReference type="InParanoid" id="A0A024FSU0"/>
<accession>A0A024FSU0</accession>
<keyword evidence="2" id="KW-1185">Reference proteome</keyword>
<name>A0A024FSU0_9STRA</name>
<reference evidence="1 2" key="1">
    <citation type="submission" date="2012-05" db="EMBL/GenBank/DDBJ databases">
        <title>Recombination and specialization in a pathogen metapopulation.</title>
        <authorList>
            <person name="Gardiner A."/>
            <person name="Kemen E."/>
            <person name="Schultz-Larsen T."/>
            <person name="MacLean D."/>
            <person name="Van Oosterhout C."/>
            <person name="Jones J.D.G."/>
        </authorList>
    </citation>
    <scope>NUCLEOTIDE SEQUENCE [LARGE SCALE GENOMIC DNA]</scope>
    <source>
        <strain evidence="1 2">Ac Nc2</strain>
    </source>
</reference>
<dbReference type="EMBL" id="CAIX01000083">
    <property type="protein sequence ID" value="CCI10073.1"/>
    <property type="molecule type" value="Genomic_DNA"/>
</dbReference>
<protein>
    <submittedName>
        <fullName evidence="1">Uncharacterized protein</fullName>
    </submittedName>
</protein>
<evidence type="ECO:0000313" key="2">
    <source>
        <dbReference type="Proteomes" id="UP000053237"/>
    </source>
</evidence>
<evidence type="ECO:0000313" key="1">
    <source>
        <dbReference type="EMBL" id="CCI10073.1"/>
    </source>
</evidence>